<dbReference type="CDD" id="cd01347">
    <property type="entry name" value="ligand_gated_channel"/>
    <property type="match status" value="1"/>
</dbReference>
<feature type="signal peptide" evidence="10">
    <location>
        <begin position="1"/>
        <end position="27"/>
    </location>
</feature>
<evidence type="ECO:0000256" key="7">
    <source>
        <dbReference type="ARBA" id="ARBA00023237"/>
    </source>
</evidence>
<keyword evidence="4 8" id="KW-0812">Transmembrane</keyword>
<dbReference type="PROSITE" id="PS52016">
    <property type="entry name" value="TONB_DEPENDENT_REC_3"/>
    <property type="match status" value="1"/>
</dbReference>
<evidence type="ECO:0000313" key="14">
    <source>
        <dbReference type="Proteomes" id="UP001140230"/>
    </source>
</evidence>
<keyword evidence="3 8" id="KW-1134">Transmembrane beta strand</keyword>
<dbReference type="InterPro" id="IPR000531">
    <property type="entry name" value="Beta-barrel_TonB"/>
</dbReference>
<sequence length="962" mass="103674">MKRLIGPHRSCLAVQLSLCLIPTLACAQQPEAAPSTRTLDSVQVTGTRIKTAELQGQVPIQTLNRADIERTGLTSIGEVLQELTASGSALNAKFNSSGNFGFPPDGGGVGAGSAQVDLRHLGSKRVLVLVDGIRWVNESSASGVGSSTDLNTIPLAIVERIEVLEDGASSLYGSDAIAGVVNIITRRSFDGAQVTLNYGQYGKGDGANQGMDLAWGTSGEDFSLFLGASYVKQDPIYARDRAQARFPIPGTGLTFASSATPDGRFQFVDPNTSVRQNLTPNAGVGTPQYDGSAGCTRSDDYHCFGTADRYNFAEQNLLLTPSERKGVFAQFRYYFNDDVQWYVKALGNRRESTNQAAPEPIFLGPDAGTGNPLADNIVISALNPFNPFGFELNSATNLIQIGRRPVEGGARRFEQQVDTQYFGTGLVGTFEGAARTWFWDVNGMYSKNKAEQTNYGSYNLFNINLALGDPAACAAVAGCVPLDIFSGAGSITPEMLRWIQPVVRDRSQNELSLFTANLSSELFQLPGGAVSFATGYEYRKYKGSYQPDPLTVAGRYNGVPSLPTSGSYDVNEAYLELNIPIFANSSLGDKLDLNIAGRYSDYSTFGGEFTPKYGLRWQVTDELVLRTSYAEGFRAPTIGELFGSAARADLQLSDPCSIGLGGTAPRGSAANCAALGAPVGYQQANQQISVTTGGNEQLDPERSRSFSAGFVFSPGFASNASWSDRLDLEMTFYRHHVDGAIQAIQAINAQTQLDLCVDTLDALYCNGITRASTGGINAFNNRLTNLGSIKTDGWDVDLFWTLPETGLGRFKLSWQNTFVGRYEALGAAGQRQPQGPGIEVVDSAIPEWTSNAVLDWSLGNWTASWTARHISKLTEQCGDAVEFAVCSDPAVGTNRLDAITYHDAQVGYRVDWLKGLQLTAGLNNVFDKDPPLCLSCSLNGYDASTYDIPGGRFWYARVDLKF</sequence>
<dbReference type="InterPro" id="IPR039426">
    <property type="entry name" value="TonB-dep_rcpt-like"/>
</dbReference>
<reference evidence="13" key="2">
    <citation type="submission" date="2022-08" db="EMBL/GenBank/DDBJ databases">
        <authorList>
            <person name="Iruegas-Bocardo F."/>
            <person name="Weisberg A.J."/>
            <person name="Riutta E.R."/>
            <person name="Kilday K."/>
            <person name="Bonkowski J.C."/>
            <person name="Creswell T."/>
            <person name="Daughtrey M.L."/>
            <person name="Rane K."/>
            <person name="Grunwald N.J."/>
            <person name="Chang J.H."/>
            <person name="Putnam M.L."/>
        </authorList>
    </citation>
    <scope>NUCLEOTIDE SEQUENCE</scope>
    <source>
        <strain evidence="13">22-338</strain>
    </source>
</reference>
<dbReference type="Pfam" id="PF07715">
    <property type="entry name" value="Plug"/>
    <property type="match status" value="1"/>
</dbReference>
<dbReference type="AlphaFoldDB" id="A0A9X4BW71"/>
<dbReference type="SUPFAM" id="SSF56935">
    <property type="entry name" value="Porins"/>
    <property type="match status" value="1"/>
</dbReference>
<dbReference type="Pfam" id="PF00593">
    <property type="entry name" value="TonB_dep_Rec_b-barrel"/>
    <property type="match status" value="1"/>
</dbReference>
<feature type="chain" id="PRO_5040743856" evidence="10">
    <location>
        <begin position="28"/>
        <end position="962"/>
    </location>
</feature>
<dbReference type="InterPro" id="IPR036942">
    <property type="entry name" value="Beta-barrel_TonB_sf"/>
</dbReference>
<keyword evidence="7 8" id="KW-0998">Cell outer membrane</keyword>
<evidence type="ECO:0000256" key="8">
    <source>
        <dbReference type="PROSITE-ProRule" id="PRU01360"/>
    </source>
</evidence>
<dbReference type="PANTHER" id="PTHR47234">
    <property type="match status" value="1"/>
</dbReference>
<feature type="domain" description="TonB-dependent receptor-like beta-barrel" evidence="11">
    <location>
        <begin position="394"/>
        <end position="925"/>
    </location>
</feature>
<evidence type="ECO:0000256" key="1">
    <source>
        <dbReference type="ARBA" id="ARBA00004571"/>
    </source>
</evidence>
<comment type="subcellular location">
    <subcellularLocation>
        <location evidence="1 8">Cell outer membrane</location>
        <topology evidence="1 8">Multi-pass membrane protein</topology>
    </subcellularLocation>
</comment>
<dbReference type="EMBL" id="JANWTP010000165">
    <property type="protein sequence ID" value="MDC8640717.1"/>
    <property type="molecule type" value="Genomic_DNA"/>
</dbReference>
<dbReference type="InterPro" id="IPR037066">
    <property type="entry name" value="Plug_dom_sf"/>
</dbReference>
<evidence type="ECO:0000256" key="10">
    <source>
        <dbReference type="SAM" id="SignalP"/>
    </source>
</evidence>
<reference evidence="13" key="1">
    <citation type="journal article" date="2022" name="Phytopathology">
        <title>Whole genome sequencing-based tracing of a 2022 introduction and outbreak of Xanthomonas hortorum pv. pelargonii.</title>
        <authorList>
            <person name="Iruegas Bocardo F."/>
            <person name="Weisberg A.J."/>
            <person name="Riutta E.R."/>
            <person name="Kilday K.B."/>
            <person name="Bonkowski J.C."/>
            <person name="Creswell T.C."/>
            <person name="Daughtrey M."/>
            <person name="Rane K.K."/>
            <person name="Grunwald N.J."/>
            <person name="Chang J.H."/>
            <person name="Putnam M."/>
        </authorList>
    </citation>
    <scope>NUCLEOTIDE SEQUENCE</scope>
    <source>
        <strain evidence="13">22-338</strain>
    </source>
</reference>
<proteinExistence type="inferred from homology"/>
<organism evidence="13 14">
    <name type="scientific">Xanthomonas hortorum pv. hederae</name>
    <dbReference type="NCBI Taxonomy" id="453603"/>
    <lineage>
        <taxon>Bacteria</taxon>
        <taxon>Pseudomonadati</taxon>
        <taxon>Pseudomonadota</taxon>
        <taxon>Gammaproteobacteria</taxon>
        <taxon>Lysobacterales</taxon>
        <taxon>Lysobacteraceae</taxon>
        <taxon>Xanthomonas</taxon>
    </lineage>
</organism>
<feature type="domain" description="TonB-dependent receptor plug" evidence="12">
    <location>
        <begin position="58"/>
        <end position="180"/>
    </location>
</feature>
<keyword evidence="6 8" id="KW-0472">Membrane</keyword>
<protein>
    <submittedName>
        <fullName evidence="13">TonB-dependent receptor</fullName>
    </submittedName>
</protein>
<evidence type="ECO:0000256" key="2">
    <source>
        <dbReference type="ARBA" id="ARBA00022448"/>
    </source>
</evidence>
<dbReference type="GO" id="GO:0009279">
    <property type="term" value="C:cell outer membrane"/>
    <property type="evidence" value="ECO:0007669"/>
    <property type="project" value="UniProtKB-SubCell"/>
</dbReference>
<evidence type="ECO:0000259" key="11">
    <source>
        <dbReference type="Pfam" id="PF00593"/>
    </source>
</evidence>
<keyword evidence="10" id="KW-0732">Signal</keyword>
<name>A0A9X4BW71_9XANT</name>
<dbReference type="RefSeq" id="WP_104552406.1">
    <property type="nucleotide sequence ID" value="NZ_CP168173.1"/>
</dbReference>
<gene>
    <name evidence="13" type="ORF">NY667_23750</name>
</gene>
<dbReference type="InterPro" id="IPR012910">
    <property type="entry name" value="Plug_dom"/>
</dbReference>
<comment type="caution">
    <text evidence="13">The sequence shown here is derived from an EMBL/GenBank/DDBJ whole genome shotgun (WGS) entry which is preliminary data.</text>
</comment>
<dbReference type="PANTHER" id="PTHR47234:SF2">
    <property type="entry name" value="TONB-DEPENDENT RECEPTOR"/>
    <property type="match status" value="1"/>
</dbReference>
<comment type="similarity">
    <text evidence="8 9">Belongs to the TonB-dependent receptor family.</text>
</comment>
<keyword evidence="2 8" id="KW-0813">Transport</keyword>
<evidence type="ECO:0000313" key="13">
    <source>
        <dbReference type="EMBL" id="MDC8640717.1"/>
    </source>
</evidence>
<evidence type="ECO:0000256" key="4">
    <source>
        <dbReference type="ARBA" id="ARBA00022692"/>
    </source>
</evidence>
<evidence type="ECO:0000256" key="5">
    <source>
        <dbReference type="ARBA" id="ARBA00023077"/>
    </source>
</evidence>
<evidence type="ECO:0000256" key="6">
    <source>
        <dbReference type="ARBA" id="ARBA00023136"/>
    </source>
</evidence>
<dbReference type="Proteomes" id="UP001140230">
    <property type="component" value="Unassembled WGS sequence"/>
</dbReference>
<evidence type="ECO:0000256" key="3">
    <source>
        <dbReference type="ARBA" id="ARBA00022452"/>
    </source>
</evidence>
<evidence type="ECO:0000259" key="12">
    <source>
        <dbReference type="Pfam" id="PF07715"/>
    </source>
</evidence>
<accession>A0A9X4BW71</accession>
<dbReference type="Gene3D" id="2.40.170.20">
    <property type="entry name" value="TonB-dependent receptor, beta-barrel domain"/>
    <property type="match status" value="1"/>
</dbReference>
<evidence type="ECO:0000256" key="9">
    <source>
        <dbReference type="RuleBase" id="RU003357"/>
    </source>
</evidence>
<keyword evidence="13" id="KW-0675">Receptor</keyword>
<keyword evidence="5 9" id="KW-0798">TonB box</keyword>
<dbReference type="Gene3D" id="2.170.130.10">
    <property type="entry name" value="TonB-dependent receptor, plug domain"/>
    <property type="match status" value="1"/>
</dbReference>